<gene>
    <name evidence="5" type="ORF">ABIQ69_12705</name>
</gene>
<dbReference type="GO" id="GO:0016779">
    <property type="term" value="F:nucleotidyltransferase activity"/>
    <property type="evidence" value="ECO:0007669"/>
    <property type="project" value="TreeGrafter"/>
</dbReference>
<evidence type="ECO:0000259" key="4">
    <source>
        <dbReference type="Pfam" id="PF20058"/>
    </source>
</evidence>
<protein>
    <submittedName>
        <fullName evidence="5">NTP transferase domain-containing protein</fullName>
    </submittedName>
</protein>
<feature type="domain" description="MobA-like NTP transferase" evidence="3">
    <location>
        <begin position="6"/>
        <end position="162"/>
    </location>
</feature>
<dbReference type="SUPFAM" id="SSF53448">
    <property type="entry name" value="Nucleotide-diphospho-sugar transferases"/>
    <property type="match status" value="1"/>
</dbReference>
<sequence>MVAFDAVVLAGGRGSRLGGVAKAQLAVGGRRLVDRVVAAAAAAGARRVIVAGPAETATPRLERAGLDLRVVADDPPFGGPLAGLAAALPETDAPLLAVLAGDLPFVAGAIGPLLAAATAHPEADGAVLHDVDRAQWLCGVYRRAALAAGLEALGDVRDRPVRALLEPLALIAVPAPAGAALDVDTWPDLARASDLATRIPEPVEGDPNVSDPSPAPLPPEALDDWGAALTSALGLDPADVPVGEVLDLARDAAHGVARPAAPLTAFAVGLAAGRSGDADSALRRARELAAAWRER</sequence>
<dbReference type="PANTHER" id="PTHR19136:SF81">
    <property type="entry name" value="MOLYBDENUM COFACTOR GUANYLYLTRANSFERASE"/>
    <property type="match status" value="1"/>
</dbReference>
<evidence type="ECO:0000313" key="5">
    <source>
        <dbReference type="EMBL" id="XBX81464.1"/>
    </source>
</evidence>
<evidence type="ECO:0000259" key="3">
    <source>
        <dbReference type="Pfam" id="PF12804"/>
    </source>
</evidence>
<evidence type="ECO:0000256" key="2">
    <source>
        <dbReference type="SAM" id="MobiDB-lite"/>
    </source>
</evidence>
<dbReference type="AlphaFoldDB" id="A0AAU7W4R9"/>
<dbReference type="InterPro" id="IPR029044">
    <property type="entry name" value="Nucleotide-diphossugar_trans"/>
</dbReference>
<dbReference type="Pfam" id="PF12804">
    <property type="entry name" value="NTP_transf_3"/>
    <property type="match status" value="1"/>
</dbReference>
<feature type="region of interest" description="Disordered" evidence="2">
    <location>
        <begin position="199"/>
        <end position="222"/>
    </location>
</feature>
<reference evidence="5" key="1">
    <citation type="submission" date="2024-05" db="EMBL/GenBank/DDBJ databases">
        <authorList>
            <person name="Yu L."/>
        </authorList>
    </citation>
    <scope>NUCLEOTIDE SEQUENCE</scope>
    <source>
        <strain evidence="5">G08B096</strain>
    </source>
</reference>
<keyword evidence="1 5" id="KW-0808">Transferase</keyword>
<dbReference type="InterPro" id="IPR045598">
    <property type="entry name" value="DUF6457"/>
</dbReference>
<dbReference type="PANTHER" id="PTHR19136">
    <property type="entry name" value="MOLYBDENUM COFACTOR GUANYLYLTRANSFERASE"/>
    <property type="match status" value="1"/>
</dbReference>
<evidence type="ECO:0000256" key="1">
    <source>
        <dbReference type="ARBA" id="ARBA00022679"/>
    </source>
</evidence>
<proteinExistence type="predicted"/>
<dbReference type="EMBL" id="CP158374">
    <property type="protein sequence ID" value="XBX81464.1"/>
    <property type="molecule type" value="Genomic_DNA"/>
</dbReference>
<accession>A0AAU7W4R9</accession>
<dbReference type="InterPro" id="IPR025877">
    <property type="entry name" value="MobA-like_NTP_Trfase"/>
</dbReference>
<dbReference type="Gene3D" id="3.90.550.10">
    <property type="entry name" value="Spore Coat Polysaccharide Biosynthesis Protein SpsA, Chain A"/>
    <property type="match status" value="1"/>
</dbReference>
<dbReference type="Pfam" id="PF20058">
    <property type="entry name" value="DUF6457"/>
    <property type="match status" value="1"/>
</dbReference>
<name>A0AAU7W4R9_9MICO</name>
<organism evidence="5">
    <name type="scientific">Agromyces sp. G08B096</name>
    <dbReference type="NCBI Taxonomy" id="3156399"/>
    <lineage>
        <taxon>Bacteria</taxon>
        <taxon>Bacillati</taxon>
        <taxon>Actinomycetota</taxon>
        <taxon>Actinomycetes</taxon>
        <taxon>Micrococcales</taxon>
        <taxon>Microbacteriaceae</taxon>
        <taxon>Agromyces</taxon>
    </lineage>
</organism>
<dbReference type="RefSeq" id="WP_350347486.1">
    <property type="nucleotide sequence ID" value="NZ_CP158374.1"/>
</dbReference>
<feature type="domain" description="DUF6457" evidence="4">
    <location>
        <begin position="218"/>
        <end position="294"/>
    </location>
</feature>